<dbReference type="KEGG" id="sphl:LPB140_03260"/>
<feature type="transmembrane region" description="Helical" evidence="5">
    <location>
        <begin position="359"/>
        <end position="385"/>
    </location>
</feature>
<name>A0A1L3JEF7_9SPHN</name>
<reference evidence="7 8" key="1">
    <citation type="submission" date="2016-11" db="EMBL/GenBank/DDBJ databases">
        <title>Sphingorhabdus sp. LPB0140, isolated from marine environment.</title>
        <authorList>
            <person name="Kim E."/>
            <person name="Yi H."/>
        </authorList>
    </citation>
    <scope>NUCLEOTIDE SEQUENCE [LARGE SCALE GENOMIC DNA]</scope>
    <source>
        <strain evidence="7 8">LPB0140</strain>
    </source>
</reference>
<gene>
    <name evidence="7" type="ORF">LPB140_03260</name>
</gene>
<feature type="transmembrane region" description="Helical" evidence="5">
    <location>
        <begin position="397"/>
        <end position="416"/>
    </location>
</feature>
<dbReference type="AlphaFoldDB" id="A0A1L3JEF7"/>
<dbReference type="Pfam" id="PF07690">
    <property type="entry name" value="MFS_1"/>
    <property type="match status" value="1"/>
</dbReference>
<feature type="transmembrane region" description="Helical" evidence="5">
    <location>
        <begin position="163"/>
        <end position="185"/>
    </location>
</feature>
<dbReference type="Gene3D" id="1.20.1250.20">
    <property type="entry name" value="MFS general substrate transporter like domains"/>
    <property type="match status" value="1"/>
</dbReference>
<dbReference type="Proteomes" id="UP000242561">
    <property type="component" value="Chromosome"/>
</dbReference>
<proteinExistence type="predicted"/>
<evidence type="ECO:0000313" key="8">
    <source>
        <dbReference type="Proteomes" id="UP000242561"/>
    </source>
</evidence>
<feature type="transmembrane region" description="Helical" evidence="5">
    <location>
        <begin position="301"/>
        <end position="322"/>
    </location>
</feature>
<keyword evidence="3 5" id="KW-0472">Membrane</keyword>
<feature type="transmembrane region" description="Helical" evidence="5">
    <location>
        <begin position="60"/>
        <end position="80"/>
    </location>
</feature>
<feature type="transmembrane region" description="Helical" evidence="5">
    <location>
        <begin position="422"/>
        <end position="439"/>
    </location>
</feature>
<keyword evidence="1 5" id="KW-0812">Transmembrane</keyword>
<dbReference type="InterPro" id="IPR011701">
    <property type="entry name" value="MFS"/>
</dbReference>
<dbReference type="GO" id="GO:0022857">
    <property type="term" value="F:transmembrane transporter activity"/>
    <property type="evidence" value="ECO:0007669"/>
    <property type="project" value="InterPro"/>
</dbReference>
<evidence type="ECO:0000313" key="7">
    <source>
        <dbReference type="EMBL" id="APG63528.1"/>
    </source>
</evidence>
<dbReference type="InterPro" id="IPR020846">
    <property type="entry name" value="MFS_dom"/>
</dbReference>
<feature type="transmembrane region" description="Helical" evidence="5">
    <location>
        <begin position="92"/>
        <end position="113"/>
    </location>
</feature>
<protein>
    <submittedName>
        <fullName evidence="7">MFS transporter</fullName>
    </submittedName>
</protein>
<dbReference type="SUPFAM" id="SSF103473">
    <property type="entry name" value="MFS general substrate transporter"/>
    <property type="match status" value="1"/>
</dbReference>
<dbReference type="PANTHER" id="PTHR23546:SF1">
    <property type="entry name" value="MEMBRANE PROTEIN"/>
    <property type="match status" value="1"/>
</dbReference>
<feature type="transmembrane region" description="Helical" evidence="5">
    <location>
        <begin position="27"/>
        <end position="48"/>
    </location>
</feature>
<evidence type="ECO:0000256" key="2">
    <source>
        <dbReference type="ARBA" id="ARBA00022989"/>
    </source>
</evidence>
<feature type="transmembrane region" description="Helical" evidence="5">
    <location>
        <begin position="267"/>
        <end position="289"/>
    </location>
</feature>
<feature type="region of interest" description="Disordered" evidence="4">
    <location>
        <begin position="230"/>
        <end position="255"/>
    </location>
</feature>
<evidence type="ECO:0000256" key="3">
    <source>
        <dbReference type="ARBA" id="ARBA00023136"/>
    </source>
</evidence>
<feature type="transmembrane region" description="Helical" evidence="5">
    <location>
        <begin position="191"/>
        <end position="209"/>
    </location>
</feature>
<accession>A0A1L3JEF7</accession>
<keyword evidence="2 5" id="KW-1133">Transmembrane helix</keyword>
<evidence type="ECO:0000259" key="6">
    <source>
        <dbReference type="PROSITE" id="PS50850"/>
    </source>
</evidence>
<evidence type="ECO:0000256" key="5">
    <source>
        <dbReference type="SAM" id="Phobius"/>
    </source>
</evidence>
<dbReference type="PROSITE" id="PS50850">
    <property type="entry name" value="MFS"/>
    <property type="match status" value="1"/>
</dbReference>
<feature type="transmembrane region" description="Helical" evidence="5">
    <location>
        <begin position="119"/>
        <end position="142"/>
    </location>
</feature>
<dbReference type="InterPro" id="IPR036259">
    <property type="entry name" value="MFS_trans_sf"/>
</dbReference>
<sequence length="443" mass="47100">MQKPQNNSPKNAPKIAPKIGSVPNDRLVILFLVMMVAAAGNTAMQATLPAISSTLKISDVWVSMAFSWSALLWVWTAPKWARMSDKRGRKLLMSWGMWGFISSMLLCGVSLWLGLHGWIGAGLTFIIFALFRSLYGGFGSAAPPAVQAYLAARTEAEERSKAMALLASSFGLGTVIGPAVAAYLVFEPFGLAGPLFMFGAFGIAVWAALKLRLPNDTPKFAARGAVASYPSSASVNNAPDGDIDENDNGQSTDRAPLNLRDSKIFKWLLSGLVVGHAQAILLGVIGFLVRDRLHLYDQPAMAVSMIGSVMFIGAIATLLSQWGLIPLLSLSPSVCVRWGSIAAIIGILIIAIGRDFSTISLGYAISSLGFGLTRPGFTAGASLAVDRSYQGDIAGKVASINGAAYIAAPAIGVALYNYYEPASFALMLSGLIFLLLWGWRKLD</sequence>
<feature type="domain" description="Major facilitator superfamily (MFS) profile" evidence="6">
    <location>
        <begin position="26"/>
        <end position="443"/>
    </location>
</feature>
<organism evidence="7 8">
    <name type="scientific">Sphingorhabdus lutea</name>
    <dbReference type="NCBI Taxonomy" id="1913578"/>
    <lineage>
        <taxon>Bacteria</taxon>
        <taxon>Pseudomonadati</taxon>
        <taxon>Pseudomonadota</taxon>
        <taxon>Alphaproteobacteria</taxon>
        <taxon>Sphingomonadales</taxon>
        <taxon>Sphingomonadaceae</taxon>
        <taxon>Sphingorhabdus</taxon>
    </lineage>
</organism>
<evidence type="ECO:0000256" key="1">
    <source>
        <dbReference type="ARBA" id="ARBA00022692"/>
    </source>
</evidence>
<keyword evidence="8" id="KW-1185">Reference proteome</keyword>
<dbReference type="STRING" id="1913578.LPB140_03260"/>
<dbReference type="EMBL" id="CP018154">
    <property type="protein sequence ID" value="APG63528.1"/>
    <property type="molecule type" value="Genomic_DNA"/>
</dbReference>
<dbReference type="OrthoDB" id="65739at2"/>
<dbReference type="PANTHER" id="PTHR23546">
    <property type="entry name" value="TRANSPORT PROTEIN"/>
    <property type="match status" value="1"/>
</dbReference>
<evidence type="ECO:0000256" key="4">
    <source>
        <dbReference type="SAM" id="MobiDB-lite"/>
    </source>
</evidence>
<feature type="transmembrane region" description="Helical" evidence="5">
    <location>
        <begin position="334"/>
        <end position="353"/>
    </location>
</feature>